<dbReference type="InterPro" id="IPR006158">
    <property type="entry name" value="Cobalamin-bd"/>
</dbReference>
<feature type="domain" description="B12-binding" evidence="1">
    <location>
        <begin position="241"/>
        <end position="370"/>
    </location>
</feature>
<dbReference type="InterPro" id="IPR036594">
    <property type="entry name" value="Meth_synthase_dom"/>
</dbReference>
<dbReference type="Pfam" id="PF02310">
    <property type="entry name" value="B12-binding"/>
    <property type="match status" value="1"/>
</dbReference>
<accession>A0A367ZVI9</accession>
<gene>
    <name evidence="2" type="ORF">OZSIB_2241</name>
</gene>
<comment type="caution">
    <text evidence="2">The sequence shown here is derived from an EMBL/GenBank/DDBJ whole genome shotgun (WGS) entry which is preliminary data.</text>
</comment>
<dbReference type="PROSITE" id="PS51332">
    <property type="entry name" value="B12_BINDING"/>
    <property type="match status" value="1"/>
</dbReference>
<sequence length="371" mass="41462">MINQGKDVPTPLGGWPKIPPEAAASYEAAQDRLISEVEAAIGTDPRLTEVWGQPRLRELLHLNHQNHARFMATVFQLGAYQMLERVLPWAYRAYSHRGVPFAYFEVALPAWRQAVTRHLPIDHQPDILAVYDWMIAQHEALVAEARRPLPPRRSSGAHQVFLTTLRAGDFRGALALARQRVTKPDDLAPFFQDVIRPAMVEIGLLWESGELSVAQEHLLTAQVTMILSHLYCTALQAPRTRGKAVVSAAPNEFHELGALMVAQALEADGWSVIFTGANTPLHDLRELVRREKPIFLAISVTMPYHLPAVRDFIVSCRADEELRPLRIMVGGQAVTLAPDLLRLLQADGTADSCVEAVQLARNWECQRNQRG</sequence>
<dbReference type="Proteomes" id="UP000252355">
    <property type="component" value="Unassembled WGS sequence"/>
</dbReference>
<proteinExistence type="predicted"/>
<evidence type="ECO:0000259" key="1">
    <source>
        <dbReference type="PROSITE" id="PS51332"/>
    </source>
</evidence>
<protein>
    <recommendedName>
        <fullName evidence="1">B12-binding domain-containing protein</fullName>
    </recommendedName>
</protein>
<dbReference type="SUPFAM" id="SSF52242">
    <property type="entry name" value="Cobalamin (vitamin B12)-binding domain"/>
    <property type="match status" value="1"/>
</dbReference>
<dbReference type="Pfam" id="PF02607">
    <property type="entry name" value="B12-binding_2"/>
    <property type="match status" value="1"/>
</dbReference>
<dbReference type="Gene3D" id="3.40.50.280">
    <property type="entry name" value="Cobalamin-binding domain"/>
    <property type="match status" value="1"/>
</dbReference>
<dbReference type="AlphaFoldDB" id="A0A367ZVI9"/>
<organism evidence="2 3">
    <name type="scientific">Candidatus Ozemobacter sibiricus</name>
    <dbReference type="NCBI Taxonomy" id="2268124"/>
    <lineage>
        <taxon>Bacteria</taxon>
        <taxon>Candidatus Ozemobacteria</taxon>
        <taxon>Candidatus Ozemobacterales</taxon>
        <taxon>Candidatus Ozemobacteraceae</taxon>
        <taxon>Candidatus Ozemobacter</taxon>
    </lineage>
</organism>
<evidence type="ECO:0000313" key="2">
    <source>
        <dbReference type="EMBL" id="RCK81372.1"/>
    </source>
</evidence>
<dbReference type="InterPro" id="IPR036724">
    <property type="entry name" value="Cobalamin-bd_sf"/>
</dbReference>
<dbReference type="InterPro" id="IPR003759">
    <property type="entry name" value="Cbl-bd_cap"/>
</dbReference>
<dbReference type="EMBL" id="QOQW01000002">
    <property type="protein sequence ID" value="RCK81372.1"/>
    <property type="molecule type" value="Genomic_DNA"/>
</dbReference>
<name>A0A367ZVI9_9BACT</name>
<dbReference type="GO" id="GO:0031419">
    <property type="term" value="F:cobalamin binding"/>
    <property type="evidence" value="ECO:0007669"/>
    <property type="project" value="InterPro"/>
</dbReference>
<dbReference type="Gene3D" id="1.10.1240.10">
    <property type="entry name" value="Methionine synthase domain"/>
    <property type="match status" value="1"/>
</dbReference>
<evidence type="ECO:0000313" key="3">
    <source>
        <dbReference type="Proteomes" id="UP000252355"/>
    </source>
</evidence>
<dbReference type="GO" id="GO:0046872">
    <property type="term" value="F:metal ion binding"/>
    <property type="evidence" value="ECO:0007669"/>
    <property type="project" value="InterPro"/>
</dbReference>
<reference evidence="2 3" key="1">
    <citation type="submission" date="2018-05" db="EMBL/GenBank/DDBJ databases">
        <title>A metagenomic window into the 2 km-deep terrestrial subsurface aquifer revealed taxonomically and functionally diverse microbial community comprising novel uncultured bacterial lineages.</title>
        <authorList>
            <person name="Kadnikov V.V."/>
            <person name="Mardanov A.V."/>
            <person name="Beletsky A.V."/>
            <person name="Banks D."/>
            <person name="Pimenov N.V."/>
            <person name="Frank Y.A."/>
            <person name="Karnachuk O.V."/>
            <person name="Ravin N.V."/>
        </authorList>
    </citation>
    <scope>NUCLEOTIDE SEQUENCE [LARGE SCALE GENOMIC DNA]</scope>
    <source>
        <strain evidence="2">BY5</strain>
    </source>
</reference>